<dbReference type="KEGG" id="dsa:Desal_1792"/>
<evidence type="ECO:0000256" key="1">
    <source>
        <dbReference type="SAM" id="SignalP"/>
    </source>
</evidence>
<dbReference type="EMBL" id="CP001649">
    <property type="protein sequence ID" value="ACS79854.1"/>
    <property type="molecule type" value="Genomic_DNA"/>
</dbReference>
<evidence type="ECO:0000313" key="3">
    <source>
        <dbReference type="Proteomes" id="UP000002601"/>
    </source>
</evidence>
<dbReference type="RefSeq" id="WP_015851670.1">
    <property type="nucleotide sequence ID" value="NC_012881.1"/>
</dbReference>
<keyword evidence="3" id="KW-1185">Reference proteome</keyword>
<feature type="signal peptide" evidence="1">
    <location>
        <begin position="1"/>
        <end position="23"/>
    </location>
</feature>
<evidence type="ECO:0000313" key="2">
    <source>
        <dbReference type="EMBL" id="ACS79854.1"/>
    </source>
</evidence>
<accession>C6BTS4</accession>
<dbReference type="HOGENOM" id="CLU_1728436_0_0_7"/>
<protein>
    <submittedName>
        <fullName evidence="2">Uncharacterized protein</fullName>
    </submittedName>
</protein>
<dbReference type="Proteomes" id="UP000002601">
    <property type="component" value="Chromosome"/>
</dbReference>
<keyword evidence="1" id="KW-0732">Signal</keyword>
<organism evidence="2 3">
    <name type="scientific">Maridesulfovibrio salexigens (strain ATCC 14822 / DSM 2638 / NCIMB 8403 / VKM B-1763)</name>
    <name type="common">Desulfovibrio salexigens</name>
    <dbReference type="NCBI Taxonomy" id="526222"/>
    <lineage>
        <taxon>Bacteria</taxon>
        <taxon>Pseudomonadati</taxon>
        <taxon>Thermodesulfobacteriota</taxon>
        <taxon>Desulfovibrionia</taxon>
        <taxon>Desulfovibrionales</taxon>
        <taxon>Desulfovibrionaceae</taxon>
        <taxon>Maridesulfovibrio</taxon>
    </lineage>
</organism>
<gene>
    <name evidence="2" type="ordered locus">Desal_1792</name>
</gene>
<name>C6BTS4_MARSD</name>
<dbReference type="OrthoDB" id="5457607at2"/>
<reference evidence="2 3" key="1">
    <citation type="submission" date="2009-06" db="EMBL/GenBank/DDBJ databases">
        <title>Complete sequence of Desulfovibrio salexigens DSM 2638.</title>
        <authorList>
            <consortium name="US DOE Joint Genome Institute"/>
            <person name="Lucas S."/>
            <person name="Copeland A."/>
            <person name="Lapidus A."/>
            <person name="Glavina del Rio T."/>
            <person name="Tice H."/>
            <person name="Bruce D."/>
            <person name="Goodwin L."/>
            <person name="Pitluck S."/>
            <person name="Munk A.C."/>
            <person name="Brettin T."/>
            <person name="Detter J.C."/>
            <person name="Han C."/>
            <person name="Tapia R."/>
            <person name="Larimer F."/>
            <person name="Land M."/>
            <person name="Hauser L."/>
            <person name="Kyrpides N."/>
            <person name="Anderson I."/>
            <person name="Wall J.D."/>
            <person name="Arkin A.P."/>
            <person name="Dehal P."/>
            <person name="Chivian D."/>
            <person name="Giles B."/>
            <person name="Hazen T.C."/>
        </authorList>
    </citation>
    <scope>NUCLEOTIDE SEQUENCE [LARGE SCALE GENOMIC DNA]</scope>
    <source>
        <strain evidence="3">ATCC 14822 / DSM 2638 / NCIMB 8403 / VKM B-1763</strain>
    </source>
</reference>
<proteinExistence type="predicted"/>
<dbReference type="AlphaFoldDB" id="C6BTS4"/>
<sequence>MKKILNISVVMAFILVMSSAAFAMDMNHSGHGKGEMKGSMHDGIAMMEKGLAHMKHGAKLMHDPATMKEGMGLMNKEMMPMHNGMKMIEKGAEGGEHHSMVKGSMGHANKGMMEMMKGMGLVKKGDDKGFQMMDSGLEKMEKSLEDVKGMSGM</sequence>
<dbReference type="eggNOG" id="ENOG503183Y">
    <property type="taxonomic scope" value="Bacteria"/>
</dbReference>
<feature type="chain" id="PRO_5002961260" evidence="1">
    <location>
        <begin position="24"/>
        <end position="153"/>
    </location>
</feature>